<proteinExistence type="predicted"/>
<dbReference type="InParanoid" id="F6HD79"/>
<protein>
    <submittedName>
        <fullName evidence="1">Uncharacterized protein</fullName>
    </submittedName>
</protein>
<dbReference type="HOGENOM" id="CLU_3434304_0_0_1"/>
<sequence length="15" mass="1687">MRPPSPRQAHGLQVL</sequence>
<name>F6HD79_VITVI</name>
<evidence type="ECO:0000313" key="2">
    <source>
        <dbReference type="Proteomes" id="UP000009183"/>
    </source>
</evidence>
<dbReference type="Proteomes" id="UP000009183">
    <property type="component" value="Unassembled WGS sequence, unordered"/>
</dbReference>
<dbReference type="EMBL" id="FN595560">
    <property type="protein sequence ID" value="CCB50174.1"/>
    <property type="molecule type" value="Genomic_DNA"/>
</dbReference>
<reference evidence="2" key="1">
    <citation type="journal article" date="2007" name="Nature">
        <title>The grapevine genome sequence suggests ancestral hexaploidization in major angiosperm phyla.</title>
        <authorList>
            <consortium name="The French-Italian Public Consortium for Grapevine Genome Characterization."/>
            <person name="Jaillon O."/>
            <person name="Aury J.-M."/>
            <person name="Noel B."/>
            <person name="Policriti A."/>
            <person name="Clepet C."/>
            <person name="Casagrande A."/>
            <person name="Choisne N."/>
            <person name="Aubourg S."/>
            <person name="Vitulo N."/>
            <person name="Jubin C."/>
            <person name="Vezzi A."/>
            <person name="Legeai F."/>
            <person name="Hugueney P."/>
            <person name="Dasilva C."/>
            <person name="Horner D."/>
            <person name="Mica E."/>
            <person name="Jublot D."/>
            <person name="Poulain J."/>
            <person name="Bruyere C."/>
            <person name="Billault A."/>
            <person name="Segurens B."/>
            <person name="Gouyvenoux M."/>
            <person name="Ugarte E."/>
            <person name="Cattonaro F."/>
            <person name="Anthouard V."/>
            <person name="Vico V."/>
            <person name="Del Fabbro C."/>
            <person name="Alaux M."/>
            <person name="Di Gaspero G."/>
            <person name="Dumas V."/>
            <person name="Felice N."/>
            <person name="Paillard S."/>
            <person name="Juman I."/>
            <person name="Moroldo M."/>
            <person name="Scalabrin S."/>
            <person name="Canaguier A."/>
            <person name="Le Clainche I."/>
            <person name="Malacrida G."/>
            <person name="Durand E."/>
            <person name="Pesole G."/>
            <person name="Laucou V."/>
            <person name="Chatelet P."/>
            <person name="Merdinoglu D."/>
            <person name="Delledonne M."/>
            <person name="Pezzotti M."/>
            <person name="Lecharny A."/>
            <person name="Scarpelli C."/>
            <person name="Artiguenave F."/>
            <person name="Pe M.E."/>
            <person name="Valle G."/>
            <person name="Morgante M."/>
            <person name="Caboche M."/>
            <person name="Adam-Blondon A.-F."/>
            <person name="Weissenbach J."/>
            <person name="Quetier F."/>
            <person name="Wincker P."/>
        </authorList>
    </citation>
    <scope>NUCLEOTIDE SEQUENCE [LARGE SCALE GENOMIC DNA]</scope>
    <source>
        <strain evidence="2">cv. Pinot noir / PN40024</strain>
    </source>
</reference>
<gene>
    <name evidence="1" type="ORF">VIT_00s0598g00020</name>
</gene>
<keyword evidence="2" id="KW-1185">Reference proteome</keyword>
<accession>F6HD79</accession>
<evidence type="ECO:0000313" key="1">
    <source>
        <dbReference type="EMBL" id="CCB50174.1"/>
    </source>
</evidence>
<organism evidence="1 2">
    <name type="scientific">Vitis vinifera</name>
    <name type="common">Grape</name>
    <dbReference type="NCBI Taxonomy" id="29760"/>
    <lineage>
        <taxon>Eukaryota</taxon>
        <taxon>Viridiplantae</taxon>
        <taxon>Streptophyta</taxon>
        <taxon>Embryophyta</taxon>
        <taxon>Tracheophyta</taxon>
        <taxon>Spermatophyta</taxon>
        <taxon>Magnoliopsida</taxon>
        <taxon>eudicotyledons</taxon>
        <taxon>Gunneridae</taxon>
        <taxon>Pentapetalae</taxon>
        <taxon>rosids</taxon>
        <taxon>Vitales</taxon>
        <taxon>Vitaceae</taxon>
        <taxon>Viteae</taxon>
        <taxon>Vitis</taxon>
    </lineage>
</organism>